<dbReference type="GO" id="GO:0030288">
    <property type="term" value="C:outer membrane-bounded periplasmic space"/>
    <property type="evidence" value="ECO:0007669"/>
    <property type="project" value="InterPro"/>
</dbReference>
<reference evidence="9 10" key="1">
    <citation type="submission" date="2019-10" db="EMBL/GenBank/DDBJ databases">
        <title>Genome diversity of Sutterella seckii.</title>
        <authorList>
            <person name="Chaplin A.V."/>
            <person name="Sokolova S.R."/>
            <person name="Mosin K.A."/>
            <person name="Ivanova E.L."/>
            <person name="Kochetkova T.O."/>
            <person name="Goltsov A.Y."/>
            <person name="Trofimov D.Y."/>
            <person name="Efimov B.A."/>
        </authorList>
    </citation>
    <scope>NUCLEOTIDE SEQUENCE [LARGE SCALE GENOMIC DNA]</scope>
    <source>
        <strain evidence="9 10">ASD3426</strain>
    </source>
</reference>
<dbReference type="Pfam" id="PF09312">
    <property type="entry name" value="SurA_N"/>
    <property type="match status" value="1"/>
</dbReference>
<evidence type="ECO:0000313" key="10">
    <source>
        <dbReference type="Proteomes" id="UP000469462"/>
    </source>
</evidence>
<dbReference type="InterPro" id="IPR023034">
    <property type="entry name" value="PPIase_SurA"/>
</dbReference>
<dbReference type="InterPro" id="IPR015391">
    <property type="entry name" value="SurA_N"/>
</dbReference>
<keyword evidence="4 7" id="KW-0697">Rotamase</keyword>
<name>A0AAI9SD61_9BURK</name>
<dbReference type="Pfam" id="PF13616">
    <property type="entry name" value="Rotamase_3"/>
    <property type="match status" value="1"/>
</dbReference>
<keyword evidence="5 7" id="KW-0143">Chaperone</keyword>
<dbReference type="PANTHER" id="PTHR47637">
    <property type="entry name" value="CHAPERONE SURA"/>
    <property type="match status" value="1"/>
</dbReference>
<dbReference type="GO" id="GO:0051082">
    <property type="term" value="F:unfolded protein binding"/>
    <property type="evidence" value="ECO:0007669"/>
    <property type="project" value="UniProtKB-UniRule"/>
</dbReference>
<evidence type="ECO:0000256" key="3">
    <source>
        <dbReference type="ARBA" id="ARBA00022764"/>
    </source>
</evidence>
<dbReference type="Gene3D" id="1.10.4030.10">
    <property type="entry name" value="Porin chaperone SurA, peptide-binding domain"/>
    <property type="match status" value="1"/>
</dbReference>
<dbReference type="Gene3D" id="3.10.50.40">
    <property type="match status" value="2"/>
</dbReference>
<comment type="caution">
    <text evidence="9">The sequence shown here is derived from an EMBL/GenBank/DDBJ whole genome shotgun (WGS) entry which is preliminary data.</text>
</comment>
<gene>
    <name evidence="7" type="primary">surA</name>
    <name evidence="9" type="ORF">GBM96_05400</name>
</gene>
<dbReference type="InterPro" id="IPR027304">
    <property type="entry name" value="Trigger_fact/SurA_dom_sf"/>
</dbReference>
<comment type="domain">
    <text evidence="7">The PPIase activity resides only in the second parvulin domain. The N-terminal region and the C-terminal tail are necessary and sufficient for the chaperone activity of SurA. The PPIase activity is dispensable for SurA to function as a chaperone. The N-terminal region and the C-terminal tail are also required for porin recognition.</text>
</comment>
<evidence type="ECO:0000256" key="5">
    <source>
        <dbReference type="ARBA" id="ARBA00023186"/>
    </source>
</evidence>
<dbReference type="Proteomes" id="UP000469462">
    <property type="component" value="Unassembled WGS sequence"/>
</dbReference>
<comment type="catalytic activity">
    <reaction evidence="7">
        <text>[protein]-peptidylproline (omega=180) = [protein]-peptidylproline (omega=0)</text>
        <dbReference type="Rhea" id="RHEA:16237"/>
        <dbReference type="Rhea" id="RHEA-COMP:10747"/>
        <dbReference type="Rhea" id="RHEA-COMP:10748"/>
        <dbReference type="ChEBI" id="CHEBI:83833"/>
        <dbReference type="ChEBI" id="CHEBI:83834"/>
        <dbReference type="EC" id="5.2.1.8"/>
    </reaction>
</comment>
<dbReference type="EMBL" id="WEHW01000013">
    <property type="protein sequence ID" value="KAB7651563.1"/>
    <property type="molecule type" value="Genomic_DNA"/>
</dbReference>
<proteinExistence type="inferred from homology"/>
<dbReference type="GO" id="GO:0042277">
    <property type="term" value="F:peptide binding"/>
    <property type="evidence" value="ECO:0007669"/>
    <property type="project" value="InterPro"/>
</dbReference>
<dbReference type="EC" id="5.2.1.8" evidence="7"/>
<dbReference type="GO" id="GO:0050821">
    <property type="term" value="P:protein stabilization"/>
    <property type="evidence" value="ECO:0007669"/>
    <property type="project" value="InterPro"/>
</dbReference>
<comment type="subcellular location">
    <subcellularLocation>
        <location evidence="7">Periplasm</location>
    </subcellularLocation>
    <text evidence="7">Is capable of associating with the outer membrane.</text>
</comment>
<evidence type="ECO:0000256" key="6">
    <source>
        <dbReference type="ARBA" id="ARBA00023235"/>
    </source>
</evidence>
<accession>A0AAI9SD61</accession>
<evidence type="ECO:0000259" key="8">
    <source>
        <dbReference type="PROSITE" id="PS50198"/>
    </source>
</evidence>
<dbReference type="HAMAP" id="MF_01183">
    <property type="entry name" value="Chaperone_SurA"/>
    <property type="match status" value="1"/>
</dbReference>
<organism evidence="9 10">
    <name type="scientific">Sutterella seckii</name>
    <dbReference type="NCBI Taxonomy" id="1944635"/>
    <lineage>
        <taxon>Bacteria</taxon>
        <taxon>Pseudomonadati</taxon>
        <taxon>Pseudomonadota</taxon>
        <taxon>Betaproteobacteria</taxon>
        <taxon>Burkholderiales</taxon>
        <taxon>Sutterellaceae</taxon>
        <taxon>Sutterella</taxon>
    </lineage>
</organism>
<dbReference type="SUPFAM" id="SSF54534">
    <property type="entry name" value="FKBP-like"/>
    <property type="match status" value="2"/>
</dbReference>
<evidence type="ECO:0000256" key="7">
    <source>
        <dbReference type="HAMAP-Rule" id="MF_01183"/>
    </source>
</evidence>
<evidence type="ECO:0000256" key="1">
    <source>
        <dbReference type="ARBA" id="ARBA00022729"/>
    </source>
</evidence>
<evidence type="ECO:0000256" key="2">
    <source>
        <dbReference type="ARBA" id="ARBA00022737"/>
    </source>
</evidence>
<dbReference type="GO" id="GO:0043165">
    <property type="term" value="P:Gram-negative-bacterium-type cell outer membrane assembly"/>
    <property type="evidence" value="ECO:0007669"/>
    <property type="project" value="InterPro"/>
</dbReference>
<dbReference type="PROSITE" id="PS50198">
    <property type="entry name" value="PPIC_PPIASE_2"/>
    <property type="match status" value="2"/>
</dbReference>
<keyword evidence="3 7" id="KW-0574">Periplasm</keyword>
<protein>
    <recommendedName>
        <fullName evidence="7">Chaperone SurA</fullName>
    </recommendedName>
    <alternativeName>
        <fullName evidence="7">Peptidyl-prolyl cis-trans isomerase SurA</fullName>
        <shortName evidence="7">PPIase SurA</shortName>
        <ecNumber evidence="7">5.2.1.8</ecNumber>
    </alternativeName>
    <alternativeName>
        <fullName evidence="7">Rotamase SurA</fullName>
    </alternativeName>
</protein>
<feature type="domain" description="PpiC" evidence="8">
    <location>
        <begin position="183"/>
        <end position="280"/>
    </location>
</feature>
<dbReference type="InterPro" id="IPR050280">
    <property type="entry name" value="OMP_Chaperone_SurA"/>
</dbReference>
<feature type="domain" description="PpiC" evidence="8">
    <location>
        <begin position="294"/>
        <end position="393"/>
    </location>
</feature>
<dbReference type="GO" id="GO:0006457">
    <property type="term" value="P:protein folding"/>
    <property type="evidence" value="ECO:0007669"/>
    <property type="project" value="UniProtKB-UniRule"/>
</dbReference>
<dbReference type="PANTHER" id="PTHR47637:SF1">
    <property type="entry name" value="CHAPERONE SURA"/>
    <property type="match status" value="1"/>
</dbReference>
<dbReference type="Pfam" id="PF00639">
    <property type="entry name" value="Rotamase"/>
    <property type="match status" value="1"/>
</dbReference>
<dbReference type="InterPro" id="IPR000297">
    <property type="entry name" value="PPIase_PpiC"/>
</dbReference>
<evidence type="ECO:0000313" key="9">
    <source>
        <dbReference type="EMBL" id="KAB7651563.1"/>
    </source>
</evidence>
<comment type="function">
    <text evidence="7">Chaperone involved in the correct folding and assembly of outer membrane proteins. Recognizes specific patterns of aromatic residues and the orientation of their side chains, which are found more frequently in integral outer membrane proteins. May act in both early periplasmic and late outer membrane-associated steps of protein maturation.</text>
</comment>
<evidence type="ECO:0000256" key="4">
    <source>
        <dbReference type="ARBA" id="ARBA00023110"/>
    </source>
</evidence>
<dbReference type="GO" id="GO:0003755">
    <property type="term" value="F:peptidyl-prolyl cis-trans isomerase activity"/>
    <property type="evidence" value="ECO:0007669"/>
    <property type="project" value="UniProtKB-UniRule"/>
</dbReference>
<sequence>MDGAAPSGPVYTAPAAAPAPAAEAAQSAAPLEAGELDRIIAVVNNDVITEHELEQRVHTVAINLRRQNIQLPPMELLRAQVLERLISERAILQRARQTGIRVDDQMVNASIEQIARQNNLSVEELRQRLLADGVTFPAFRNEIRDEITTQRLREREVTEKIEISESEIDAYLSEQAGFKGEDTTEYHVEHIFLPVGTPEENDSVRAAAESLADRARKGEEFSSLAASFSRADDAMQGGELGWKTLSDLPTPFAEAIRKNPNETYYVFNSQRAWHVLKVSGKRDGVQAKLGGGPVEQTHARHILMFVSDITPEADVIRRLNDIRSRVESGEADFATMARLHSVDSTATRGGDLGWLQPGDTVPDFEAAMAKLKPGQVSEPIRTPYGYHLIQVVERRTAKEGNPERVRVAARQAIRQKKLNEANYNWERELRDEAYVEIRDPQLKEALRR</sequence>
<keyword evidence="10" id="KW-1185">Reference proteome</keyword>
<dbReference type="AlphaFoldDB" id="A0AAI9SD61"/>
<keyword evidence="1 7" id="KW-0732">Signal</keyword>
<dbReference type="SUPFAM" id="SSF109998">
    <property type="entry name" value="Triger factor/SurA peptide-binding domain-like"/>
    <property type="match status" value="1"/>
</dbReference>
<keyword evidence="2 7" id="KW-0677">Repeat</keyword>
<dbReference type="InterPro" id="IPR046357">
    <property type="entry name" value="PPIase_dom_sf"/>
</dbReference>
<keyword evidence="6 7" id="KW-0413">Isomerase</keyword>